<evidence type="ECO:0000313" key="1">
    <source>
        <dbReference type="EMBL" id="AIX20176.1"/>
    </source>
</evidence>
<evidence type="ECO:0008006" key="3">
    <source>
        <dbReference type="Google" id="ProtNLM"/>
    </source>
</evidence>
<proteinExistence type="predicted"/>
<evidence type="ECO:0000313" key="2">
    <source>
        <dbReference type="Proteomes" id="UP000185323"/>
    </source>
</evidence>
<reference evidence="1 2" key="1">
    <citation type="submission" date="2013-12" db="EMBL/GenBank/DDBJ databases">
        <title>Ecological redundancy of diverse viral populations within a natural community.</title>
        <authorList>
            <person name="Gregory A.C."/>
            <person name="LaButti K."/>
            <person name="Copeland A."/>
            <person name="Woyke T."/>
            <person name="Sullivan M.B."/>
        </authorList>
    </citation>
    <scope>NUCLEOTIDE SEQUENCE [LARGE SCALE GENOMIC DNA]</scope>
    <source>
        <strain evidence="1">Syn7803C7</strain>
    </source>
</reference>
<keyword evidence="2" id="KW-1185">Reference proteome</keyword>
<accession>A0A0E3F2N8</accession>
<dbReference type="EMBL" id="KJ019052">
    <property type="protein sequence ID" value="AIX20176.1"/>
    <property type="molecule type" value="Genomic_DNA"/>
</dbReference>
<sequence>MSEFFDSEQVQKALSEIAFLQNKVMAFTVVAAFADEEEQRENIMTLRLLLSKQENMYNRCALSDSEEAKELMIEVMKHFSEHDIPTNQPMGEVFKAIRERVDDIENDLNRFIEEGETDPWFF</sequence>
<organism evidence="1 2">
    <name type="scientific">Synechococcus phage ACG-2014f_Syn7803C7</name>
    <dbReference type="NCBI Taxonomy" id="2790345"/>
    <lineage>
        <taxon>Viruses</taxon>
        <taxon>Duplodnaviria</taxon>
        <taxon>Heunggongvirae</taxon>
        <taxon>Uroviricota</taxon>
        <taxon>Caudoviricetes</taxon>
        <taxon>Pantevenvirales</taxon>
        <taxon>Kyanoviridae</taxon>
        <taxon>Atlauavirus</taxon>
        <taxon>Atlauavirus acg2014f</taxon>
    </lineage>
</organism>
<gene>
    <name evidence="1" type="ORF">Syn7803C7_285</name>
</gene>
<dbReference type="Proteomes" id="UP000185323">
    <property type="component" value="Segment"/>
</dbReference>
<name>A0A0E3F2N8_9CAUD</name>
<protein>
    <recommendedName>
        <fullName evidence="3">DUF1825 domain-containing protein</fullName>
    </recommendedName>
</protein>